<sequence>MSSEEPRYHVREARGPPSSRVKPIPKSSAIPAPFTYVPSDDGTDENLLILLHGLGDTHLPFAKLGRSLNLPQTAMLALRAPERIPYLYEDAYQWYESFDPLGALIASPNPTKGLDYMSAVLQHLTKDCGWPPRRIHVYGFAQGGSVATESALKWWCQHSQMSDTLDALGSTVSIAGPLLSYPTITCPCPTPILVFSRPPPASAAMPNKALAAFRKGFEKVTEVKKPGDGMPHSKEDWEPIMRFWSEQLGRRQMDGLYEVLSGINPNPT</sequence>
<reference evidence="1" key="2">
    <citation type="journal article" date="2022" name="New Phytol.">
        <title>Evolutionary transition to the ectomycorrhizal habit in the genomes of a hyperdiverse lineage of mushroom-forming fungi.</title>
        <authorList>
            <person name="Looney B."/>
            <person name="Miyauchi S."/>
            <person name="Morin E."/>
            <person name="Drula E."/>
            <person name="Courty P.E."/>
            <person name="Kohler A."/>
            <person name="Kuo A."/>
            <person name="LaButti K."/>
            <person name="Pangilinan J."/>
            <person name="Lipzen A."/>
            <person name="Riley R."/>
            <person name="Andreopoulos W."/>
            <person name="He G."/>
            <person name="Johnson J."/>
            <person name="Nolan M."/>
            <person name="Tritt A."/>
            <person name="Barry K.W."/>
            <person name="Grigoriev I.V."/>
            <person name="Nagy L.G."/>
            <person name="Hibbett D."/>
            <person name="Henrissat B."/>
            <person name="Matheny P.B."/>
            <person name="Labbe J."/>
            <person name="Martin F.M."/>
        </authorList>
    </citation>
    <scope>NUCLEOTIDE SEQUENCE</scope>
    <source>
        <strain evidence="1">EC-137</strain>
    </source>
</reference>
<dbReference type="EMBL" id="MU273466">
    <property type="protein sequence ID" value="KAI0037092.1"/>
    <property type="molecule type" value="Genomic_DNA"/>
</dbReference>
<evidence type="ECO:0000313" key="2">
    <source>
        <dbReference type="Proteomes" id="UP000814128"/>
    </source>
</evidence>
<proteinExistence type="predicted"/>
<reference evidence="1" key="1">
    <citation type="submission" date="2021-02" db="EMBL/GenBank/DDBJ databases">
        <authorList>
            <consortium name="DOE Joint Genome Institute"/>
            <person name="Ahrendt S."/>
            <person name="Looney B.P."/>
            <person name="Miyauchi S."/>
            <person name="Morin E."/>
            <person name="Drula E."/>
            <person name="Courty P.E."/>
            <person name="Chicoki N."/>
            <person name="Fauchery L."/>
            <person name="Kohler A."/>
            <person name="Kuo A."/>
            <person name="Labutti K."/>
            <person name="Pangilinan J."/>
            <person name="Lipzen A."/>
            <person name="Riley R."/>
            <person name="Andreopoulos W."/>
            <person name="He G."/>
            <person name="Johnson J."/>
            <person name="Barry K.W."/>
            <person name="Grigoriev I.V."/>
            <person name="Nagy L."/>
            <person name="Hibbett D."/>
            <person name="Henrissat B."/>
            <person name="Matheny P.B."/>
            <person name="Labbe J."/>
            <person name="Martin F."/>
        </authorList>
    </citation>
    <scope>NUCLEOTIDE SEQUENCE</scope>
    <source>
        <strain evidence="1">EC-137</strain>
    </source>
</reference>
<name>A0ACB8QZK3_9AGAM</name>
<gene>
    <name evidence="1" type="ORF">K488DRAFT_39890</name>
</gene>
<evidence type="ECO:0000313" key="1">
    <source>
        <dbReference type="EMBL" id="KAI0037092.1"/>
    </source>
</evidence>
<keyword evidence="2" id="KW-1185">Reference proteome</keyword>
<dbReference type="Proteomes" id="UP000814128">
    <property type="component" value="Unassembled WGS sequence"/>
</dbReference>
<protein>
    <submittedName>
        <fullName evidence="1">Uncharacterized protein</fullName>
    </submittedName>
</protein>
<organism evidence="1 2">
    <name type="scientific">Vararia minispora EC-137</name>
    <dbReference type="NCBI Taxonomy" id="1314806"/>
    <lineage>
        <taxon>Eukaryota</taxon>
        <taxon>Fungi</taxon>
        <taxon>Dikarya</taxon>
        <taxon>Basidiomycota</taxon>
        <taxon>Agaricomycotina</taxon>
        <taxon>Agaricomycetes</taxon>
        <taxon>Russulales</taxon>
        <taxon>Lachnocladiaceae</taxon>
        <taxon>Vararia</taxon>
    </lineage>
</organism>
<accession>A0ACB8QZK3</accession>
<comment type="caution">
    <text evidence="1">The sequence shown here is derived from an EMBL/GenBank/DDBJ whole genome shotgun (WGS) entry which is preliminary data.</text>
</comment>